<dbReference type="InterPro" id="IPR017441">
    <property type="entry name" value="Protein_kinase_ATP_BS"/>
</dbReference>
<reference evidence="8" key="1">
    <citation type="submission" date="2017-07" db="EMBL/GenBank/DDBJ databases">
        <title>Taro Niue Genome Assembly and Annotation.</title>
        <authorList>
            <person name="Atibalentja N."/>
            <person name="Keating K."/>
            <person name="Fields C.J."/>
        </authorList>
    </citation>
    <scope>NUCLEOTIDE SEQUENCE</scope>
    <source>
        <strain evidence="8">Niue_2</strain>
        <tissue evidence="8">Leaf</tissue>
    </source>
</reference>
<dbReference type="Gene3D" id="3.30.200.20">
    <property type="entry name" value="Phosphorylase Kinase, domain 1"/>
    <property type="match status" value="1"/>
</dbReference>
<dbReference type="GO" id="GO:0004672">
    <property type="term" value="F:protein kinase activity"/>
    <property type="evidence" value="ECO:0007669"/>
    <property type="project" value="InterPro"/>
</dbReference>
<dbReference type="Gene3D" id="1.10.510.10">
    <property type="entry name" value="Transferase(Phosphotransferase) domain 1"/>
    <property type="match status" value="1"/>
</dbReference>
<protein>
    <recommendedName>
        <fullName evidence="7">Protein kinase domain-containing protein</fullName>
    </recommendedName>
</protein>
<dbReference type="Pfam" id="PF00069">
    <property type="entry name" value="Pkinase"/>
    <property type="match status" value="1"/>
</dbReference>
<keyword evidence="4" id="KW-1133">Transmembrane helix</keyword>
<dbReference type="EMBL" id="NMUH01000028">
    <property type="protein sequence ID" value="MQL69068.1"/>
    <property type="molecule type" value="Genomic_DNA"/>
</dbReference>
<name>A0A843TAS6_COLES</name>
<evidence type="ECO:0000313" key="8">
    <source>
        <dbReference type="EMBL" id="MQL69068.1"/>
    </source>
</evidence>
<sequence>MCRYMFFKFYIFCACLNQVIIRMELSCLRGFSEASPSSWNLRNLTGGCARRTPPCSAPRTAPPLMAAIRKGSSKWTTSNFRIITRCLCLWALQVGDGTLIPFKYDDLCRVTKNFSEKLGGGSFGFVFKGTMPDSTQVAGKKLEGILQGEKQARMEGTRRLLVYDYMPKGSLATVLFGDSSWAVDRWMRYQIILGMVRGLAYLHEKCRDCNIHCNIKPENILLDASFVPKVADFRLVKLQQGADHHVRDQGHSS</sequence>
<feature type="binding site" evidence="6">
    <location>
        <position position="140"/>
    </location>
    <ligand>
        <name>ATP</name>
        <dbReference type="ChEBI" id="CHEBI:30616"/>
    </ligand>
</feature>
<dbReference type="PANTHER" id="PTHR47974:SF19">
    <property type="entry name" value="RECEPTOR-LIKE SERINE_THREONINE-PROTEIN KINASE"/>
    <property type="match status" value="1"/>
</dbReference>
<accession>A0A843TAS6</accession>
<dbReference type="AlphaFoldDB" id="A0A843TAS6"/>
<dbReference type="PROSITE" id="PS00107">
    <property type="entry name" value="PROTEIN_KINASE_ATP"/>
    <property type="match status" value="1"/>
</dbReference>
<dbReference type="InterPro" id="IPR000719">
    <property type="entry name" value="Prot_kinase_dom"/>
</dbReference>
<evidence type="ECO:0000256" key="3">
    <source>
        <dbReference type="ARBA" id="ARBA00022729"/>
    </source>
</evidence>
<organism evidence="8 9">
    <name type="scientific">Colocasia esculenta</name>
    <name type="common">Wild taro</name>
    <name type="synonym">Arum esculentum</name>
    <dbReference type="NCBI Taxonomy" id="4460"/>
    <lineage>
        <taxon>Eukaryota</taxon>
        <taxon>Viridiplantae</taxon>
        <taxon>Streptophyta</taxon>
        <taxon>Embryophyta</taxon>
        <taxon>Tracheophyta</taxon>
        <taxon>Spermatophyta</taxon>
        <taxon>Magnoliopsida</taxon>
        <taxon>Liliopsida</taxon>
        <taxon>Araceae</taxon>
        <taxon>Aroideae</taxon>
        <taxon>Colocasieae</taxon>
        <taxon>Colocasia</taxon>
    </lineage>
</organism>
<dbReference type="InterPro" id="IPR011009">
    <property type="entry name" value="Kinase-like_dom_sf"/>
</dbReference>
<keyword evidence="6" id="KW-0547">Nucleotide-binding</keyword>
<keyword evidence="6" id="KW-0067">ATP-binding</keyword>
<comment type="caution">
    <text evidence="8">The sequence shown here is derived from an EMBL/GenBank/DDBJ whole genome shotgun (WGS) entry which is preliminary data.</text>
</comment>
<dbReference type="GO" id="GO:0005524">
    <property type="term" value="F:ATP binding"/>
    <property type="evidence" value="ECO:0007669"/>
    <property type="project" value="UniProtKB-UniRule"/>
</dbReference>
<evidence type="ECO:0000256" key="6">
    <source>
        <dbReference type="PROSITE-ProRule" id="PRU10141"/>
    </source>
</evidence>
<evidence type="ECO:0000256" key="1">
    <source>
        <dbReference type="ARBA" id="ARBA00004167"/>
    </source>
</evidence>
<evidence type="ECO:0000256" key="4">
    <source>
        <dbReference type="ARBA" id="ARBA00022989"/>
    </source>
</evidence>
<dbReference type="OrthoDB" id="4062651at2759"/>
<dbReference type="PROSITE" id="PS50011">
    <property type="entry name" value="PROTEIN_KINASE_DOM"/>
    <property type="match status" value="1"/>
</dbReference>
<dbReference type="PANTHER" id="PTHR47974">
    <property type="entry name" value="OS07G0415500 PROTEIN"/>
    <property type="match status" value="1"/>
</dbReference>
<evidence type="ECO:0000313" key="9">
    <source>
        <dbReference type="Proteomes" id="UP000652761"/>
    </source>
</evidence>
<dbReference type="SUPFAM" id="SSF56112">
    <property type="entry name" value="Protein kinase-like (PK-like)"/>
    <property type="match status" value="1"/>
</dbReference>
<keyword evidence="9" id="KW-1185">Reference proteome</keyword>
<evidence type="ECO:0000256" key="2">
    <source>
        <dbReference type="ARBA" id="ARBA00022692"/>
    </source>
</evidence>
<dbReference type="GO" id="GO:0016020">
    <property type="term" value="C:membrane"/>
    <property type="evidence" value="ECO:0007669"/>
    <property type="project" value="UniProtKB-SubCell"/>
</dbReference>
<evidence type="ECO:0000256" key="5">
    <source>
        <dbReference type="ARBA" id="ARBA00023136"/>
    </source>
</evidence>
<gene>
    <name evidence="8" type="ORF">Taro_001336</name>
</gene>
<keyword evidence="3" id="KW-0732">Signal</keyword>
<comment type="subcellular location">
    <subcellularLocation>
        <location evidence="1">Membrane</location>
        <topology evidence="1">Single-pass membrane protein</topology>
    </subcellularLocation>
</comment>
<keyword evidence="2" id="KW-0812">Transmembrane</keyword>
<dbReference type="Proteomes" id="UP000652761">
    <property type="component" value="Unassembled WGS sequence"/>
</dbReference>
<evidence type="ECO:0000259" key="7">
    <source>
        <dbReference type="PROSITE" id="PS50011"/>
    </source>
</evidence>
<feature type="domain" description="Protein kinase" evidence="7">
    <location>
        <begin position="112"/>
        <end position="253"/>
    </location>
</feature>
<proteinExistence type="predicted"/>
<keyword evidence="5" id="KW-0472">Membrane</keyword>